<proteinExistence type="inferred from homology"/>
<evidence type="ECO:0008006" key="7">
    <source>
        <dbReference type="Google" id="ProtNLM"/>
    </source>
</evidence>
<dbReference type="EMBL" id="BAABRP010000012">
    <property type="protein sequence ID" value="GAA5514047.1"/>
    <property type="molecule type" value="Genomic_DNA"/>
</dbReference>
<protein>
    <recommendedName>
        <fullName evidence="7">Single-stranded DNA-binding protein</fullName>
    </recommendedName>
</protein>
<dbReference type="Proteomes" id="UP001401887">
    <property type="component" value="Unassembled WGS sequence"/>
</dbReference>
<dbReference type="InterPro" id="IPR041247">
    <property type="entry name" value="Rad52_fam"/>
</dbReference>
<dbReference type="Pfam" id="PF04098">
    <property type="entry name" value="Rad52_Rad22"/>
    <property type="match status" value="1"/>
</dbReference>
<feature type="region of interest" description="Disordered" evidence="4">
    <location>
        <begin position="191"/>
        <end position="232"/>
    </location>
</feature>
<evidence type="ECO:0000256" key="2">
    <source>
        <dbReference type="ARBA" id="ARBA00022763"/>
    </source>
</evidence>
<evidence type="ECO:0000256" key="1">
    <source>
        <dbReference type="ARBA" id="ARBA00006638"/>
    </source>
</evidence>
<gene>
    <name evidence="5" type="ORF">Dcar01_02796</name>
</gene>
<keyword evidence="2" id="KW-0227">DNA damage</keyword>
<evidence type="ECO:0000313" key="6">
    <source>
        <dbReference type="Proteomes" id="UP001401887"/>
    </source>
</evidence>
<evidence type="ECO:0000313" key="5">
    <source>
        <dbReference type="EMBL" id="GAA5514047.1"/>
    </source>
</evidence>
<comment type="caution">
    <text evidence="5">The sequence shown here is derived from an EMBL/GenBank/DDBJ whole genome shotgun (WGS) entry which is preliminary data.</text>
</comment>
<comment type="similarity">
    <text evidence="1">Belongs to the RAD52 family.</text>
</comment>
<keyword evidence="3" id="KW-0234">DNA repair</keyword>
<reference evidence="5 6" key="1">
    <citation type="submission" date="2024-02" db="EMBL/GenBank/DDBJ databases">
        <title>Deinococcus carri NBRC 110142.</title>
        <authorList>
            <person name="Ichikawa N."/>
            <person name="Katano-Makiyama Y."/>
            <person name="Hidaka K."/>
        </authorList>
    </citation>
    <scope>NUCLEOTIDE SEQUENCE [LARGE SCALE GENOMIC DNA]</scope>
    <source>
        <strain evidence="5 6">NBRC 110142</strain>
    </source>
</reference>
<evidence type="ECO:0000256" key="3">
    <source>
        <dbReference type="ARBA" id="ARBA00023204"/>
    </source>
</evidence>
<keyword evidence="6" id="KW-1185">Reference proteome</keyword>
<organism evidence="5 6">
    <name type="scientific">Deinococcus carri</name>
    <dbReference type="NCBI Taxonomy" id="1211323"/>
    <lineage>
        <taxon>Bacteria</taxon>
        <taxon>Thermotogati</taxon>
        <taxon>Deinococcota</taxon>
        <taxon>Deinococci</taxon>
        <taxon>Deinococcales</taxon>
        <taxon>Deinococcaceae</taxon>
        <taxon>Deinococcus</taxon>
    </lineage>
</organism>
<name>A0ABP9W9L8_9DEIO</name>
<accession>A0ABP9W9L8</accession>
<sequence length="306" mass="33738">MKLSDIQKRLSAPFPAHLVNWKPGAMTKDRSRALLMAYIDARAVMDRLDAICPDLWAFDIEVVPTAPIPTVKGTLTVLGVSRSDIGEADTASEAGTLKAAASDALKRCAVHFGIGRYLYDLPRQWVDWDDKKREPVRVPELPEWARTEHERTPGGAHIVQAMEQLRYELPEDLDLQREVYKCLKAALNSVHPPRQSTTTPREVEAEGDLPPTPPTDPISKATKGQIAAHLEGPRWGLDREQRLAFTSWLAERGDVPLATSADLTEAEGRKALNALQRCLKPKTLLAQWRENPAGLPGEAEALGAVG</sequence>
<evidence type="ECO:0000256" key="4">
    <source>
        <dbReference type="SAM" id="MobiDB-lite"/>
    </source>
</evidence>